<dbReference type="EMBL" id="NIGF01000015">
    <property type="protein sequence ID" value="PQV63166.1"/>
    <property type="molecule type" value="Genomic_DNA"/>
</dbReference>
<dbReference type="SUPFAM" id="SSF63829">
    <property type="entry name" value="Calcium-dependent phosphotriesterase"/>
    <property type="match status" value="1"/>
</dbReference>
<comment type="subcellular location">
    <subcellularLocation>
        <location evidence="1">Secreted</location>
    </subcellularLocation>
</comment>
<proteinExistence type="predicted"/>
<dbReference type="InterPro" id="IPR017996">
    <property type="entry name" value="MRJP/yellow-related"/>
</dbReference>
<gene>
    <name evidence="4" type="ORF">B1R32_11574</name>
</gene>
<dbReference type="AlphaFoldDB" id="A0A2S8SQV8"/>
<dbReference type="PANTHER" id="PTHR10009">
    <property type="entry name" value="PROTEIN YELLOW-RELATED"/>
    <property type="match status" value="1"/>
</dbReference>
<keyword evidence="5" id="KW-1185">Reference proteome</keyword>
<name>A0A2S8SQV8_9BACT</name>
<comment type="caution">
    <text evidence="4">The sequence shown here is derived from an EMBL/GenBank/DDBJ whole genome shotgun (WGS) entry which is preliminary data.</text>
</comment>
<dbReference type="Gene3D" id="2.120.10.30">
    <property type="entry name" value="TolB, C-terminal domain"/>
    <property type="match status" value="1"/>
</dbReference>
<dbReference type="Proteomes" id="UP000237684">
    <property type="component" value="Unassembled WGS sequence"/>
</dbReference>
<organism evidence="4 5">
    <name type="scientific">Abditibacterium utsteinense</name>
    <dbReference type="NCBI Taxonomy" id="1960156"/>
    <lineage>
        <taxon>Bacteria</taxon>
        <taxon>Pseudomonadati</taxon>
        <taxon>Abditibacteriota</taxon>
        <taxon>Abditibacteriia</taxon>
        <taxon>Abditibacteriales</taxon>
        <taxon>Abditibacteriaceae</taxon>
        <taxon>Abditibacterium</taxon>
    </lineage>
</organism>
<evidence type="ECO:0000313" key="5">
    <source>
        <dbReference type="Proteomes" id="UP000237684"/>
    </source>
</evidence>
<dbReference type="OrthoDB" id="9797664at2"/>
<feature type="chain" id="PRO_5015761058" evidence="3">
    <location>
        <begin position="30"/>
        <end position="405"/>
    </location>
</feature>
<dbReference type="Pfam" id="PF03022">
    <property type="entry name" value="MRJP"/>
    <property type="match status" value="1"/>
</dbReference>
<sequence>MSKHQFKPFLPVALLGIFSAVSTPTSSQAAPAPREKLKGQLQTVAQFYGAMPTGVTVSQKGRIFVNFPRWGDNVPFTVAEIKNGRAVAYPDLALNDFGANGTRAALSQEKSARAREERETHLVGVQSVVVDAKDRLWILDTGSIQFGPTAPGGPKLVCMNLENNTVERVIPFAANVALPTSYLNDVRFDLGKGRGGTAYITDSGAGSPGGIVVVDLASGRSFRRLDNHPSVQPEPRFVPFVEGHAVFSTPKGKFPKYLGLKSDGIAISNDGSRLFYCPLASRRLYSVSTAALLSSDASAAARTVLDHGDKGMSDGLESDAEGRVYCTQPETNSISRRLPNGLFETVVHDDRLLWPDTLSLAKNGNLYVIANQLHEQKGFNYGKDKRRKPYSLFRIKTDGTPIHLK</sequence>
<protein>
    <submittedName>
        <fullName evidence="4">Sugar lactone lactonase YvrE</fullName>
    </submittedName>
</protein>
<dbReference type="PANTHER" id="PTHR10009:SF18">
    <property type="entry name" value="PROTEIN YELLOW-LIKE PROTEIN"/>
    <property type="match status" value="1"/>
</dbReference>
<evidence type="ECO:0000256" key="3">
    <source>
        <dbReference type="SAM" id="SignalP"/>
    </source>
</evidence>
<evidence type="ECO:0000313" key="4">
    <source>
        <dbReference type="EMBL" id="PQV63166.1"/>
    </source>
</evidence>
<dbReference type="GO" id="GO:0005576">
    <property type="term" value="C:extracellular region"/>
    <property type="evidence" value="ECO:0007669"/>
    <property type="project" value="UniProtKB-SubCell"/>
</dbReference>
<evidence type="ECO:0000256" key="1">
    <source>
        <dbReference type="ARBA" id="ARBA00004613"/>
    </source>
</evidence>
<keyword evidence="2" id="KW-0964">Secreted</keyword>
<evidence type="ECO:0000256" key="2">
    <source>
        <dbReference type="ARBA" id="ARBA00022525"/>
    </source>
</evidence>
<accession>A0A2S8SQV8</accession>
<reference evidence="4 5" key="1">
    <citation type="journal article" date="2018" name="Syst. Appl. Microbiol.">
        <title>Abditibacterium utsteinense sp. nov., the first cultivated member of candidate phylum FBP, isolated from ice-free Antarctic soil samples.</title>
        <authorList>
            <person name="Tahon G."/>
            <person name="Tytgat B."/>
            <person name="Lebbe L."/>
            <person name="Carlier A."/>
            <person name="Willems A."/>
        </authorList>
    </citation>
    <scope>NUCLEOTIDE SEQUENCE [LARGE SCALE GENOMIC DNA]</scope>
    <source>
        <strain evidence="4 5">LMG 29911</strain>
    </source>
</reference>
<dbReference type="InParanoid" id="A0A2S8SQV8"/>
<keyword evidence="3" id="KW-0732">Signal</keyword>
<dbReference type="RefSeq" id="WP_106380752.1">
    <property type="nucleotide sequence ID" value="NZ_NIGF01000015.1"/>
</dbReference>
<feature type="signal peptide" evidence="3">
    <location>
        <begin position="1"/>
        <end position="29"/>
    </location>
</feature>
<dbReference type="InterPro" id="IPR011042">
    <property type="entry name" value="6-blade_b-propeller_TolB-like"/>
</dbReference>